<proteinExistence type="inferred from homology"/>
<organism evidence="6 7">
    <name type="scientific">Hydromonas duriensis</name>
    <dbReference type="NCBI Taxonomy" id="1527608"/>
    <lineage>
        <taxon>Bacteria</taxon>
        <taxon>Pseudomonadati</taxon>
        <taxon>Pseudomonadota</taxon>
        <taxon>Betaproteobacteria</taxon>
        <taxon>Burkholderiales</taxon>
        <taxon>Burkholderiaceae</taxon>
        <taxon>Hydromonas</taxon>
    </lineage>
</organism>
<dbReference type="GO" id="GO:0005829">
    <property type="term" value="C:cytosol"/>
    <property type="evidence" value="ECO:0007669"/>
    <property type="project" value="TreeGrafter"/>
</dbReference>
<dbReference type="InterPro" id="IPR007457">
    <property type="entry name" value="Fe_traffick_prot_YggX"/>
</dbReference>
<evidence type="ECO:0000256" key="1">
    <source>
        <dbReference type="ARBA" id="ARBA00023004"/>
    </source>
</evidence>
<reference evidence="6 7" key="1">
    <citation type="submission" date="2019-03" db="EMBL/GenBank/DDBJ databases">
        <title>Genomic Encyclopedia of Type Strains, Phase IV (KMG-IV): sequencing the most valuable type-strain genomes for metagenomic binning, comparative biology and taxonomic classification.</title>
        <authorList>
            <person name="Goeker M."/>
        </authorList>
    </citation>
    <scope>NUCLEOTIDE SEQUENCE [LARGE SCALE GENOMIC DNA]</scope>
    <source>
        <strain evidence="6 7">DSM 102852</strain>
    </source>
</reference>
<dbReference type="InterPro" id="IPR036766">
    <property type="entry name" value="Fe_traffick_prot_YggX_sf"/>
</dbReference>
<gene>
    <name evidence="6" type="ORF">DFR44_1122</name>
</gene>
<dbReference type="Gene3D" id="1.10.3880.10">
    <property type="entry name" value="Fe(II) trafficking protein YggX"/>
    <property type="match status" value="1"/>
</dbReference>
<evidence type="ECO:0000256" key="4">
    <source>
        <dbReference type="ARBA" id="ARBA00070403"/>
    </source>
</evidence>
<evidence type="ECO:0000256" key="3">
    <source>
        <dbReference type="ARBA" id="ARBA00061679"/>
    </source>
</evidence>
<comment type="similarity">
    <text evidence="3 5">Belongs to the Fe(2+)-trafficking protein family.</text>
</comment>
<protein>
    <recommendedName>
        <fullName evidence="4 5">Probable Fe(2+)-trafficking protein</fullName>
    </recommendedName>
</protein>
<dbReference type="PANTHER" id="PTHR36965:SF1">
    <property type="entry name" value="FE(2+)-TRAFFICKING PROTEIN-RELATED"/>
    <property type="match status" value="1"/>
</dbReference>
<comment type="function">
    <text evidence="2">Could be a mediator in iron transactions between iron acquisition and iron-requiring processes, such as synthesis and/or repair of Fe-S clusters in biosynthetic enzymes. Necessary to maintain high levels of aconitase under oxidative stress.</text>
</comment>
<dbReference type="GO" id="GO:0005506">
    <property type="term" value="F:iron ion binding"/>
    <property type="evidence" value="ECO:0007669"/>
    <property type="project" value="UniProtKB-UniRule"/>
</dbReference>
<dbReference type="SUPFAM" id="SSF111148">
    <property type="entry name" value="YggX-like"/>
    <property type="match status" value="1"/>
</dbReference>
<dbReference type="EMBL" id="SNZE01000012">
    <property type="protein sequence ID" value="TDR31133.1"/>
    <property type="molecule type" value="Genomic_DNA"/>
</dbReference>
<sequence length="90" mass="10065">MSRTVNCIRLGKEAEGLEFPPLPGALGQRIFETVSKEAWAQWLKHQTMLINENRLSMLDPRARQYLLKQAEAFFFGDGADAAAGYVPPAQ</sequence>
<evidence type="ECO:0000256" key="5">
    <source>
        <dbReference type="HAMAP-Rule" id="MF_00686"/>
    </source>
</evidence>
<dbReference type="PIRSF" id="PIRSF029827">
    <property type="entry name" value="Fe_traffic_YggX"/>
    <property type="match status" value="1"/>
</dbReference>
<dbReference type="Pfam" id="PF04362">
    <property type="entry name" value="Iron_traffic"/>
    <property type="match status" value="1"/>
</dbReference>
<comment type="caution">
    <text evidence="6">The sequence shown here is derived from an EMBL/GenBank/DDBJ whole genome shotgun (WGS) entry which is preliminary data.</text>
</comment>
<dbReference type="AlphaFoldDB" id="A0A4R6Y6G5"/>
<name>A0A4R6Y6G5_9BURK</name>
<evidence type="ECO:0000313" key="7">
    <source>
        <dbReference type="Proteomes" id="UP000294480"/>
    </source>
</evidence>
<evidence type="ECO:0000256" key="2">
    <source>
        <dbReference type="ARBA" id="ARBA00053793"/>
    </source>
</evidence>
<dbReference type="Proteomes" id="UP000294480">
    <property type="component" value="Unassembled WGS sequence"/>
</dbReference>
<dbReference type="NCBIfam" id="NF003817">
    <property type="entry name" value="PRK05408.1"/>
    <property type="match status" value="1"/>
</dbReference>
<dbReference type="HAMAP" id="MF_00686">
    <property type="entry name" value="Fe_traffic_YggX"/>
    <property type="match status" value="1"/>
</dbReference>
<dbReference type="PANTHER" id="PTHR36965">
    <property type="entry name" value="FE(2+)-TRAFFICKING PROTEIN-RELATED"/>
    <property type="match status" value="1"/>
</dbReference>
<dbReference type="RefSeq" id="WP_133620371.1">
    <property type="nucleotide sequence ID" value="NZ_SNZE01000012.1"/>
</dbReference>
<dbReference type="FunFam" id="1.10.3880.10:FF:000001">
    <property type="entry name" value="Probable Fe(2+)-trafficking protein"/>
    <property type="match status" value="1"/>
</dbReference>
<keyword evidence="7" id="KW-1185">Reference proteome</keyword>
<dbReference type="OrthoDB" id="9804318at2"/>
<evidence type="ECO:0000313" key="6">
    <source>
        <dbReference type="EMBL" id="TDR31133.1"/>
    </source>
</evidence>
<dbReference type="GO" id="GO:0034599">
    <property type="term" value="P:cellular response to oxidative stress"/>
    <property type="evidence" value="ECO:0007669"/>
    <property type="project" value="TreeGrafter"/>
</dbReference>
<accession>A0A4R6Y6G5</accession>
<keyword evidence="1 5" id="KW-0408">Iron</keyword>